<protein>
    <submittedName>
        <fullName evidence="2">Uncharacterized protein</fullName>
    </submittedName>
</protein>
<evidence type="ECO:0000313" key="3">
    <source>
        <dbReference type="Proteomes" id="UP000613401"/>
    </source>
</evidence>
<dbReference type="AlphaFoldDB" id="A0A8H4FN29"/>
<organism evidence="2 3">
    <name type="scientific">Colletotrichum gloeosporioides</name>
    <name type="common">Anthracnose fungus</name>
    <name type="synonym">Glomerella cingulata</name>
    <dbReference type="NCBI Taxonomy" id="474922"/>
    <lineage>
        <taxon>Eukaryota</taxon>
        <taxon>Fungi</taxon>
        <taxon>Dikarya</taxon>
        <taxon>Ascomycota</taxon>
        <taxon>Pezizomycotina</taxon>
        <taxon>Sordariomycetes</taxon>
        <taxon>Hypocreomycetidae</taxon>
        <taxon>Glomerellales</taxon>
        <taxon>Glomerellaceae</taxon>
        <taxon>Colletotrichum</taxon>
        <taxon>Colletotrichum gloeosporioides species complex</taxon>
    </lineage>
</organism>
<keyword evidence="3" id="KW-1185">Reference proteome</keyword>
<feature type="non-terminal residue" evidence="2">
    <location>
        <position position="133"/>
    </location>
</feature>
<dbReference type="GeneID" id="69022485"/>
<evidence type="ECO:0000256" key="1">
    <source>
        <dbReference type="SAM" id="MobiDB-lite"/>
    </source>
</evidence>
<feature type="region of interest" description="Disordered" evidence="1">
    <location>
        <begin position="1"/>
        <end position="29"/>
    </location>
</feature>
<dbReference type="Proteomes" id="UP000613401">
    <property type="component" value="Unassembled WGS sequence"/>
</dbReference>
<evidence type="ECO:0000313" key="2">
    <source>
        <dbReference type="EMBL" id="KAF3807996.1"/>
    </source>
</evidence>
<sequence length="133" mass="15800">RRDGKLQSDSRQPDGCERRRREKDYTTKERGRTGSWYIYEAFSLWIASTLWKRFCHLPNHFGFPTPPYHDKFRQLVDIWNSSWCELFSGMLRGLSDFESRTNGLWLKALLSFDHLIRKTVPSLLLPLQSDGQF</sequence>
<proteinExistence type="predicted"/>
<gene>
    <name evidence="2" type="ORF">GCG54_00015381</name>
</gene>
<name>A0A8H4FN29_COLGL</name>
<comment type="caution">
    <text evidence="2">The sequence shown here is derived from an EMBL/GenBank/DDBJ whole genome shotgun (WGS) entry which is preliminary data.</text>
</comment>
<accession>A0A8H4FN29</accession>
<reference evidence="2" key="2">
    <citation type="submission" date="2020-03" db="EMBL/GenBank/DDBJ databases">
        <authorList>
            <person name="Fu F.-F."/>
            <person name="Chen J."/>
        </authorList>
    </citation>
    <scope>NUCLEOTIDE SEQUENCE</scope>
    <source>
        <strain evidence="2">Lc1</strain>
    </source>
</reference>
<dbReference type="EMBL" id="WVTB01000025">
    <property type="protein sequence ID" value="KAF3807996.1"/>
    <property type="molecule type" value="Genomic_DNA"/>
</dbReference>
<dbReference type="RefSeq" id="XP_045267155.1">
    <property type="nucleotide sequence ID" value="XM_045415173.1"/>
</dbReference>
<reference evidence="2" key="1">
    <citation type="journal article" date="2020" name="Phytopathology">
        <title>Genome sequence and comparative analysis of Colletotrichum gloeosporioides isolated from Liriodendron leaves.</title>
        <authorList>
            <person name="Fu F.F."/>
            <person name="Hao Z."/>
            <person name="Wang P."/>
            <person name="Lu Y."/>
            <person name="Xue L.J."/>
            <person name="Wei G."/>
            <person name="Tian Y."/>
            <person name="Baishi H."/>
            <person name="Xu H."/>
            <person name="Shi J."/>
            <person name="Cheng T."/>
            <person name="Wang G."/>
            <person name="Yi Y."/>
            <person name="Chen J."/>
        </authorList>
    </citation>
    <scope>NUCLEOTIDE SEQUENCE</scope>
    <source>
        <strain evidence="2">Lc1</strain>
    </source>
</reference>